<dbReference type="EMBL" id="BAABHJ010000005">
    <property type="protein sequence ID" value="GAA4607242.1"/>
    <property type="molecule type" value="Genomic_DNA"/>
</dbReference>
<feature type="transmembrane region" description="Helical" evidence="1">
    <location>
        <begin position="286"/>
        <end position="308"/>
    </location>
</feature>
<proteinExistence type="predicted"/>
<sequence>MPRKLAALAVPVGLLVSFVCFRGMGPFDVALVVFLAGVDNLVVIAKKVQSLGWWMRVYLTAGIVIQLIELVTIPPLIVALCAGRNPWGVYQLIGQPERYSLLLEGVHPQIVALGVGFIALAVMWFFADKENRVWLGIEKHIERFARWYKIGTIGGVLALLAIGSFWFSWTFLLLGVLGMAAFGAIKFSERRSEDLGQKPGAGGGKGFVRVELFEAALSIDMWVGTYSASSHLVDIVLGVLAGVLVMRILTVSLVQKLDELPYLASAAHWSLGLLAASWVIELWLPAVGSVAEVVCLMPLVVGWGHSVLSRRRQPAVI</sequence>
<dbReference type="InterPro" id="IPR007427">
    <property type="entry name" value="DUF475"/>
</dbReference>
<keyword evidence="1" id="KW-0472">Membrane</keyword>
<dbReference type="Pfam" id="PF04332">
    <property type="entry name" value="DUF475"/>
    <property type="match status" value="1"/>
</dbReference>
<gene>
    <name evidence="2" type="ORF">GCM10023195_27290</name>
</gene>
<feature type="transmembrane region" description="Helical" evidence="1">
    <location>
        <begin position="262"/>
        <end position="280"/>
    </location>
</feature>
<comment type="caution">
    <text evidence="2">The sequence shown here is derived from an EMBL/GenBank/DDBJ whole genome shotgun (WGS) entry which is preliminary data.</text>
</comment>
<evidence type="ECO:0000313" key="2">
    <source>
        <dbReference type="EMBL" id="GAA4607242.1"/>
    </source>
</evidence>
<feature type="transmembrane region" description="Helical" evidence="1">
    <location>
        <begin position="106"/>
        <end position="126"/>
    </location>
</feature>
<dbReference type="RefSeq" id="WP_345353552.1">
    <property type="nucleotide sequence ID" value="NZ_BAABHJ010000005.1"/>
</dbReference>
<accession>A0ABP8TFU7</accession>
<evidence type="ECO:0000256" key="1">
    <source>
        <dbReference type="SAM" id="Phobius"/>
    </source>
</evidence>
<evidence type="ECO:0008006" key="4">
    <source>
        <dbReference type="Google" id="ProtNLM"/>
    </source>
</evidence>
<name>A0ABP8TFU7_9ACTN</name>
<feature type="transmembrane region" description="Helical" evidence="1">
    <location>
        <begin position="57"/>
        <end position="80"/>
    </location>
</feature>
<feature type="transmembrane region" description="Helical" evidence="1">
    <location>
        <begin position="231"/>
        <end position="250"/>
    </location>
</feature>
<feature type="transmembrane region" description="Helical" evidence="1">
    <location>
        <begin position="147"/>
        <end position="169"/>
    </location>
</feature>
<keyword evidence="3" id="KW-1185">Reference proteome</keyword>
<keyword evidence="1" id="KW-0812">Transmembrane</keyword>
<keyword evidence="1" id="KW-1133">Transmembrane helix</keyword>
<feature type="transmembrane region" description="Helical" evidence="1">
    <location>
        <begin position="27"/>
        <end position="45"/>
    </location>
</feature>
<dbReference type="Proteomes" id="UP001500212">
    <property type="component" value="Unassembled WGS sequence"/>
</dbReference>
<organism evidence="2 3">
    <name type="scientific">Actinoallomurus liliacearum</name>
    <dbReference type="NCBI Taxonomy" id="1080073"/>
    <lineage>
        <taxon>Bacteria</taxon>
        <taxon>Bacillati</taxon>
        <taxon>Actinomycetota</taxon>
        <taxon>Actinomycetes</taxon>
        <taxon>Streptosporangiales</taxon>
        <taxon>Thermomonosporaceae</taxon>
        <taxon>Actinoallomurus</taxon>
    </lineage>
</organism>
<reference evidence="3" key="1">
    <citation type="journal article" date="2019" name="Int. J. Syst. Evol. Microbiol.">
        <title>The Global Catalogue of Microorganisms (GCM) 10K type strain sequencing project: providing services to taxonomists for standard genome sequencing and annotation.</title>
        <authorList>
            <consortium name="The Broad Institute Genomics Platform"/>
            <consortium name="The Broad Institute Genome Sequencing Center for Infectious Disease"/>
            <person name="Wu L."/>
            <person name="Ma J."/>
        </authorList>
    </citation>
    <scope>NUCLEOTIDE SEQUENCE [LARGE SCALE GENOMIC DNA]</scope>
    <source>
        <strain evidence="3">JCM 17938</strain>
    </source>
</reference>
<protein>
    <recommendedName>
        <fullName evidence="4">DUF475 domain-containing protein</fullName>
    </recommendedName>
</protein>
<evidence type="ECO:0000313" key="3">
    <source>
        <dbReference type="Proteomes" id="UP001500212"/>
    </source>
</evidence>